<dbReference type="GO" id="GO:0031640">
    <property type="term" value="P:killing of cells of another organism"/>
    <property type="evidence" value="ECO:0007669"/>
    <property type="project" value="UniProtKB-KW"/>
</dbReference>
<sequence>MASNPPPQPSRARKGTLVALVGIATATMLFKAVPAEESGRKVEVSFQVDGTASLKHIAGPQYLRAYLDSVGVATACDGLTRYKGRPITVKDQFTEPQCSVMLEEELVATASDVMRCTPGLALTIPRRDNVRFAAVSMAYNIGSPSWCGSTARKLVDSGKIGPACDAFLPWDKATFSAPRPGKACTRKKDGKWLCPIDGLTSRRQRERAACLKDA</sequence>
<dbReference type="OrthoDB" id="5327667at2"/>
<dbReference type="PANTHER" id="PTHR38107:SF3">
    <property type="entry name" value="LYSOZYME RRRD-RELATED"/>
    <property type="match status" value="1"/>
</dbReference>
<dbReference type="EMBL" id="LLZS01000007">
    <property type="protein sequence ID" value="KUR71164.1"/>
    <property type="molecule type" value="Genomic_DNA"/>
</dbReference>
<dbReference type="InterPro" id="IPR023346">
    <property type="entry name" value="Lysozyme-like_dom_sf"/>
</dbReference>
<dbReference type="InterPro" id="IPR002196">
    <property type="entry name" value="Glyco_hydro_24"/>
</dbReference>
<name>A0A124JUF5_9SPHN</name>
<keyword evidence="1 3" id="KW-0929">Antimicrobial</keyword>
<evidence type="ECO:0000256" key="2">
    <source>
        <dbReference type="ARBA" id="ARBA00022638"/>
    </source>
</evidence>
<dbReference type="GO" id="GO:0003796">
    <property type="term" value="F:lysozyme activity"/>
    <property type="evidence" value="ECO:0007669"/>
    <property type="project" value="UniProtKB-EC"/>
</dbReference>
<dbReference type="SUPFAM" id="SSF53955">
    <property type="entry name" value="Lysozyme-like"/>
    <property type="match status" value="1"/>
</dbReference>
<dbReference type="InterPro" id="IPR023347">
    <property type="entry name" value="Lysozyme_dom_sf"/>
</dbReference>
<evidence type="ECO:0000256" key="3">
    <source>
        <dbReference type="RuleBase" id="RU003788"/>
    </source>
</evidence>
<dbReference type="Proteomes" id="UP000058012">
    <property type="component" value="Unassembled WGS sequence"/>
</dbReference>
<keyword evidence="3" id="KW-0378">Hydrolase</keyword>
<keyword evidence="2 3" id="KW-0081">Bacteriolytic enzyme</keyword>
<reference evidence="4 5" key="1">
    <citation type="submission" date="2015-10" db="EMBL/GenBank/DDBJ databases">
        <title>Draft genome sequence of Novosphingobium fuchskuhlense DSM 25065 isolated from a surface water sample of the southwest basin of Lake Grosse Fuchskuhle.</title>
        <authorList>
            <person name="Ruckert C."/>
            <person name="Winkler A."/>
            <person name="Glaeser J."/>
            <person name="Grossart H.-P."/>
            <person name="Kalinowski J."/>
            <person name="Glaeser S."/>
        </authorList>
    </citation>
    <scope>NUCLEOTIDE SEQUENCE [LARGE SCALE GENOMIC DNA]</scope>
    <source>
        <strain evidence="4 5">FNE08-7</strain>
    </source>
</reference>
<dbReference type="InterPro" id="IPR051018">
    <property type="entry name" value="Bacteriophage_GH24"/>
</dbReference>
<accession>A0A124JUF5</accession>
<dbReference type="GO" id="GO:0042742">
    <property type="term" value="P:defense response to bacterium"/>
    <property type="evidence" value="ECO:0007669"/>
    <property type="project" value="UniProtKB-KW"/>
</dbReference>
<comment type="caution">
    <text evidence="4">The sequence shown here is derived from an EMBL/GenBank/DDBJ whole genome shotgun (WGS) entry which is preliminary data.</text>
</comment>
<protein>
    <recommendedName>
        <fullName evidence="3">Lysozyme</fullName>
        <ecNumber evidence="3">3.2.1.17</ecNumber>
    </recommendedName>
</protein>
<dbReference type="RefSeq" id="WP_067910355.1">
    <property type="nucleotide sequence ID" value="NZ_KQ954245.1"/>
</dbReference>
<evidence type="ECO:0000313" key="4">
    <source>
        <dbReference type="EMBL" id="KUR71164.1"/>
    </source>
</evidence>
<dbReference type="GO" id="GO:0009253">
    <property type="term" value="P:peptidoglycan catabolic process"/>
    <property type="evidence" value="ECO:0007669"/>
    <property type="project" value="InterPro"/>
</dbReference>
<comment type="similarity">
    <text evidence="3">Belongs to the glycosyl hydrolase 24 family.</text>
</comment>
<dbReference type="PANTHER" id="PTHR38107">
    <property type="match status" value="1"/>
</dbReference>
<keyword evidence="3" id="KW-0326">Glycosidase</keyword>
<dbReference type="GO" id="GO:0016998">
    <property type="term" value="P:cell wall macromolecule catabolic process"/>
    <property type="evidence" value="ECO:0007669"/>
    <property type="project" value="InterPro"/>
</dbReference>
<evidence type="ECO:0000313" key="5">
    <source>
        <dbReference type="Proteomes" id="UP000058012"/>
    </source>
</evidence>
<gene>
    <name evidence="4" type="ORF">AQZ52_10860</name>
</gene>
<organism evidence="4 5">
    <name type="scientific">Novosphingobium fuchskuhlense</name>
    <dbReference type="NCBI Taxonomy" id="1117702"/>
    <lineage>
        <taxon>Bacteria</taxon>
        <taxon>Pseudomonadati</taxon>
        <taxon>Pseudomonadota</taxon>
        <taxon>Alphaproteobacteria</taxon>
        <taxon>Sphingomonadales</taxon>
        <taxon>Sphingomonadaceae</taxon>
        <taxon>Novosphingobium</taxon>
    </lineage>
</organism>
<dbReference type="Pfam" id="PF00959">
    <property type="entry name" value="Phage_lysozyme"/>
    <property type="match status" value="1"/>
</dbReference>
<dbReference type="Gene3D" id="1.10.530.40">
    <property type="match status" value="1"/>
</dbReference>
<proteinExistence type="inferred from homology"/>
<dbReference type="EC" id="3.2.1.17" evidence="3"/>
<keyword evidence="5" id="KW-1185">Reference proteome</keyword>
<comment type="catalytic activity">
    <reaction evidence="3">
        <text>Hydrolysis of (1-&gt;4)-beta-linkages between N-acetylmuramic acid and N-acetyl-D-glucosamine residues in a peptidoglycan and between N-acetyl-D-glucosamine residues in chitodextrins.</text>
        <dbReference type="EC" id="3.2.1.17"/>
    </reaction>
</comment>
<evidence type="ECO:0000256" key="1">
    <source>
        <dbReference type="ARBA" id="ARBA00022529"/>
    </source>
</evidence>
<dbReference type="AlphaFoldDB" id="A0A124JUF5"/>
<dbReference type="STRING" id="1117702.AQZ52_10860"/>